<keyword evidence="2" id="KW-1185">Reference proteome</keyword>
<evidence type="ECO:0000313" key="1">
    <source>
        <dbReference type="EMBL" id="VDP53194.1"/>
    </source>
</evidence>
<evidence type="ECO:0000313" key="3">
    <source>
        <dbReference type="WBParaSite" id="SBAD_0001339601-mRNA-1"/>
    </source>
</evidence>
<proteinExistence type="predicted"/>
<dbReference type="EMBL" id="UZAM01019657">
    <property type="protein sequence ID" value="VDP53194.1"/>
    <property type="molecule type" value="Genomic_DNA"/>
</dbReference>
<evidence type="ECO:0000313" key="2">
    <source>
        <dbReference type="Proteomes" id="UP000270296"/>
    </source>
</evidence>
<protein>
    <submittedName>
        <fullName evidence="3">TIR domain-containing protein</fullName>
    </submittedName>
</protein>
<reference evidence="3" key="1">
    <citation type="submission" date="2016-06" db="UniProtKB">
        <authorList>
            <consortium name="WormBaseParasite"/>
        </authorList>
    </citation>
    <scope>IDENTIFICATION</scope>
</reference>
<dbReference type="WBParaSite" id="SBAD_0001339601-mRNA-1">
    <property type="protein sequence ID" value="SBAD_0001339601-mRNA-1"/>
    <property type="gene ID" value="SBAD_0001339601"/>
</dbReference>
<name>A0A183JAT3_9BILA</name>
<accession>A0A183JAT3</accession>
<gene>
    <name evidence="1" type="ORF">SBAD_LOCUS12981</name>
</gene>
<sequence length="56" mass="6668">MQSKRLDKARYDVVMYSYAAATSKFIDSREQDSTFLRYLTEQLSNSDQFRCVYVLK</sequence>
<reference evidence="1 2" key="2">
    <citation type="submission" date="2018-11" db="EMBL/GenBank/DDBJ databases">
        <authorList>
            <consortium name="Pathogen Informatics"/>
        </authorList>
    </citation>
    <scope>NUCLEOTIDE SEQUENCE [LARGE SCALE GENOMIC DNA]</scope>
</reference>
<organism evidence="3">
    <name type="scientific">Soboliphyme baturini</name>
    <dbReference type="NCBI Taxonomy" id="241478"/>
    <lineage>
        <taxon>Eukaryota</taxon>
        <taxon>Metazoa</taxon>
        <taxon>Ecdysozoa</taxon>
        <taxon>Nematoda</taxon>
        <taxon>Enoplea</taxon>
        <taxon>Dorylaimia</taxon>
        <taxon>Dioctophymatida</taxon>
        <taxon>Dioctophymatoidea</taxon>
        <taxon>Soboliphymatidae</taxon>
        <taxon>Soboliphyme</taxon>
    </lineage>
</organism>
<dbReference type="AlphaFoldDB" id="A0A183JAT3"/>
<dbReference type="Proteomes" id="UP000270296">
    <property type="component" value="Unassembled WGS sequence"/>
</dbReference>